<dbReference type="SMART" id="SM00849">
    <property type="entry name" value="Lactamase_B"/>
    <property type="match status" value="1"/>
</dbReference>
<reference evidence="2" key="1">
    <citation type="journal article" date="2021" name="Nat. Commun.">
        <title>Genetic determinants of endophytism in the Arabidopsis root mycobiome.</title>
        <authorList>
            <person name="Mesny F."/>
            <person name="Miyauchi S."/>
            <person name="Thiergart T."/>
            <person name="Pickel B."/>
            <person name="Atanasova L."/>
            <person name="Karlsson M."/>
            <person name="Huettel B."/>
            <person name="Barry K.W."/>
            <person name="Haridas S."/>
            <person name="Chen C."/>
            <person name="Bauer D."/>
            <person name="Andreopoulos W."/>
            <person name="Pangilinan J."/>
            <person name="LaButti K."/>
            <person name="Riley R."/>
            <person name="Lipzen A."/>
            <person name="Clum A."/>
            <person name="Drula E."/>
            <person name="Henrissat B."/>
            <person name="Kohler A."/>
            <person name="Grigoriev I.V."/>
            <person name="Martin F.M."/>
            <person name="Hacquard S."/>
        </authorList>
    </citation>
    <scope>NUCLEOTIDE SEQUENCE</scope>
    <source>
        <strain evidence="2">MPI-CAGE-AT-0016</strain>
    </source>
</reference>
<protein>
    <submittedName>
        <fullName evidence="2">Metallo-beta-lactamase family protein</fullName>
    </submittedName>
</protein>
<dbReference type="PANTHER" id="PTHR42951:SF14">
    <property type="entry name" value="METALLO-BETA-LACTAMASE SUPERFAMILY PROTEIN"/>
    <property type="match status" value="1"/>
</dbReference>
<accession>A0A8K0T5B5</accession>
<dbReference type="AlphaFoldDB" id="A0A8K0T5B5"/>
<evidence type="ECO:0000313" key="2">
    <source>
        <dbReference type="EMBL" id="KAH7353487.1"/>
    </source>
</evidence>
<dbReference type="OrthoDB" id="536211at2759"/>
<dbReference type="Gene3D" id="3.60.15.10">
    <property type="entry name" value="Ribonuclease Z/Hydroxyacylglutathione hydrolase-like"/>
    <property type="match status" value="1"/>
</dbReference>
<dbReference type="Pfam" id="PF00753">
    <property type="entry name" value="Lactamase_B"/>
    <property type="match status" value="1"/>
</dbReference>
<dbReference type="InterPro" id="IPR001279">
    <property type="entry name" value="Metallo-B-lactamas"/>
</dbReference>
<keyword evidence="3" id="KW-1185">Reference proteome</keyword>
<gene>
    <name evidence="2" type="ORF">B0T11DRAFT_331419</name>
</gene>
<feature type="domain" description="Metallo-beta-lactamase" evidence="1">
    <location>
        <begin position="32"/>
        <end position="224"/>
    </location>
</feature>
<dbReference type="PANTHER" id="PTHR42951">
    <property type="entry name" value="METALLO-BETA-LACTAMASE DOMAIN-CONTAINING"/>
    <property type="match status" value="1"/>
</dbReference>
<dbReference type="InterPro" id="IPR050855">
    <property type="entry name" value="NDM-1-like"/>
</dbReference>
<evidence type="ECO:0000259" key="1">
    <source>
        <dbReference type="SMART" id="SM00849"/>
    </source>
</evidence>
<sequence length="328" mass="35850">MISRIAALVSLPLALGALRLETHVNTGLSFDMVSSLIIGTHAAVLIDLPMAIPQAESLADWVRRTTDKPLVAVFITHPHSDHYLSGASFLAEFPAAQYYSNPLSAAQIGLEAETRAQGLSAAFGAENISPEPPAIPSPYDFSFFVLPGDENEPIHLLNPLTGDTPHHTLFWIPSTGALIAGDAVHGRDTHLWLADFVTPQLTESALSTLNLIDNLQPSIVVPGHSLTNKNFGPGADVEFSWEYLRFWQTIEQQGLDHFTPQEIFRAFDERYPLLLEGNNTSSSTFILNATAEQFGRGGIRQQHMVDLAAFNRTQLDGWRFAAGCSSSY</sequence>
<name>A0A8K0T5B5_9PEZI</name>
<dbReference type="InterPro" id="IPR036866">
    <property type="entry name" value="RibonucZ/Hydroxyglut_hydro"/>
</dbReference>
<dbReference type="SUPFAM" id="SSF56281">
    <property type="entry name" value="Metallo-hydrolase/oxidoreductase"/>
    <property type="match status" value="1"/>
</dbReference>
<dbReference type="EMBL" id="JAGPXD010000005">
    <property type="protein sequence ID" value="KAH7353487.1"/>
    <property type="molecule type" value="Genomic_DNA"/>
</dbReference>
<dbReference type="Proteomes" id="UP000813385">
    <property type="component" value="Unassembled WGS sequence"/>
</dbReference>
<organism evidence="2 3">
    <name type="scientific">Plectosphaerella cucumerina</name>
    <dbReference type="NCBI Taxonomy" id="40658"/>
    <lineage>
        <taxon>Eukaryota</taxon>
        <taxon>Fungi</taxon>
        <taxon>Dikarya</taxon>
        <taxon>Ascomycota</taxon>
        <taxon>Pezizomycotina</taxon>
        <taxon>Sordariomycetes</taxon>
        <taxon>Hypocreomycetidae</taxon>
        <taxon>Glomerellales</taxon>
        <taxon>Plectosphaerellaceae</taxon>
        <taxon>Plectosphaerella</taxon>
    </lineage>
</organism>
<evidence type="ECO:0000313" key="3">
    <source>
        <dbReference type="Proteomes" id="UP000813385"/>
    </source>
</evidence>
<comment type="caution">
    <text evidence="2">The sequence shown here is derived from an EMBL/GenBank/DDBJ whole genome shotgun (WGS) entry which is preliminary data.</text>
</comment>
<proteinExistence type="predicted"/>